<name>A0A075MXC0_9ARCH</name>
<dbReference type="RefSeq" id="WP_148701699.1">
    <property type="nucleotide sequence ID" value="NZ_CP007174.1"/>
</dbReference>
<dbReference type="GeneID" id="41598893"/>
<feature type="region of interest" description="Disordered" evidence="1">
    <location>
        <begin position="140"/>
        <end position="160"/>
    </location>
</feature>
<evidence type="ECO:0000313" key="3">
    <source>
        <dbReference type="Proteomes" id="UP000028194"/>
    </source>
</evidence>
<dbReference type="AlphaFoldDB" id="A0A075MXC0"/>
<dbReference type="HOGENOM" id="CLU_1648236_0_0_2"/>
<dbReference type="Proteomes" id="UP000028194">
    <property type="component" value="Chromosome"/>
</dbReference>
<dbReference type="STRING" id="1459636.NTE_03238"/>
<evidence type="ECO:0000313" key="2">
    <source>
        <dbReference type="EMBL" id="AIF85267.1"/>
    </source>
</evidence>
<organism evidence="2 3">
    <name type="scientific">Candidatus Nitrososphaera evergladensis SR1</name>
    <dbReference type="NCBI Taxonomy" id="1459636"/>
    <lineage>
        <taxon>Archaea</taxon>
        <taxon>Nitrososphaerota</taxon>
        <taxon>Nitrososphaeria</taxon>
        <taxon>Nitrososphaerales</taxon>
        <taxon>Nitrososphaeraceae</taxon>
        <taxon>Nitrososphaera</taxon>
    </lineage>
</organism>
<accession>A0A075MXC0</accession>
<evidence type="ECO:0000256" key="1">
    <source>
        <dbReference type="SAM" id="MobiDB-lite"/>
    </source>
</evidence>
<reference evidence="2 3" key="1">
    <citation type="journal article" date="2014" name="PLoS ONE">
        <title>Genome Sequence of Candidatus Nitrososphaera evergladensis from Group I.1b Enriched from Everglades Soil Reveals Novel Genomic Features of the Ammonia-Oxidizing Archaea.</title>
        <authorList>
            <person name="Zhalnina K.V."/>
            <person name="Dias R."/>
            <person name="Leonard M.T."/>
            <person name="Dorr de Quadros P."/>
            <person name="Camargo F.A."/>
            <person name="Drew J.C."/>
            <person name="Farmerie W.G."/>
            <person name="Daroub S.H."/>
            <person name="Triplett E.W."/>
        </authorList>
    </citation>
    <scope>NUCLEOTIDE SEQUENCE [LARGE SCALE GENOMIC DNA]</scope>
    <source>
        <strain evidence="2 3">SR1</strain>
    </source>
</reference>
<dbReference type="EMBL" id="CP007174">
    <property type="protein sequence ID" value="AIF85267.1"/>
    <property type="molecule type" value="Genomic_DNA"/>
</dbReference>
<dbReference type="KEGG" id="nev:NTE_03238"/>
<protein>
    <submittedName>
        <fullName evidence="2">Uncharacterized protein</fullName>
    </submittedName>
</protein>
<gene>
    <name evidence="2" type="ORF">NTE_03238</name>
</gene>
<keyword evidence="3" id="KW-1185">Reference proteome</keyword>
<sequence>MIDNDEEDENNGRDFFLPIGEELEKIRASSNRNFVKMLQLIELGIKNWQTASAILAIAYDDSLTKKQKEQIAKSYEEKFGEFPDIEPFLELGRNKMNHSFEESFFLPYENHVKHHELDSKLVNPDPHCIICQLVEKTGSSTLKNNDNDDGGRATYGHDAA</sequence>
<proteinExistence type="predicted"/>